<protein>
    <submittedName>
        <fullName evidence="1">Uncharacterized protein</fullName>
    </submittedName>
</protein>
<accession>A0A164W9B5</accession>
<dbReference type="AlphaFoldDB" id="A0A164W9B5"/>
<keyword evidence="2" id="KW-1185">Reference proteome</keyword>
<comment type="caution">
    <text evidence="1">The sequence shown here is derived from an EMBL/GenBank/DDBJ whole genome shotgun (WGS) entry which is preliminary data.</text>
</comment>
<gene>
    <name evidence="1" type="ORF">APZ42_021881</name>
</gene>
<reference evidence="1 2" key="1">
    <citation type="submission" date="2016-03" db="EMBL/GenBank/DDBJ databases">
        <title>EvidentialGene: Evidence-directed Construction of Genes on Genomes.</title>
        <authorList>
            <person name="Gilbert D.G."/>
            <person name="Choi J.-H."/>
            <person name="Mockaitis K."/>
            <person name="Colbourne J."/>
            <person name="Pfrender M."/>
        </authorList>
    </citation>
    <scope>NUCLEOTIDE SEQUENCE [LARGE SCALE GENOMIC DNA]</scope>
    <source>
        <strain evidence="1 2">Xinb3</strain>
        <tissue evidence="1">Complete organism</tissue>
    </source>
</reference>
<sequence length="130" mass="14825">MNLFLSRCALVSPAQSSRPSFTPPAACWPSRAFLSNCAVVSLRFALLFDFILLGHEIIKCPIVVRKELKEMTTKIVSIIEMNQFKTGSRCRIPFDVHYVRKRKIDSKEEEDSRAEFFVLKTGLMVVTVPE</sequence>
<dbReference type="Proteomes" id="UP000076858">
    <property type="component" value="Unassembled WGS sequence"/>
</dbReference>
<proteinExistence type="predicted"/>
<evidence type="ECO:0000313" key="1">
    <source>
        <dbReference type="EMBL" id="KZS13070.1"/>
    </source>
</evidence>
<name>A0A164W9B5_9CRUS</name>
<evidence type="ECO:0000313" key="2">
    <source>
        <dbReference type="Proteomes" id="UP000076858"/>
    </source>
</evidence>
<dbReference type="EMBL" id="LRGB01001275">
    <property type="protein sequence ID" value="KZS13070.1"/>
    <property type="molecule type" value="Genomic_DNA"/>
</dbReference>
<organism evidence="1 2">
    <name type="scientific">Daphnia magna</name>
    <dbReference type="NCBI Taxonomy" id="35525"/>
    <lineage>
        <taxon>Eukaryota</taxon>
        <taxon>Metazoa</taxon>
        <taxon>Ecdysozoa</taxon>
        <taxon>Arthropoda</taxon>
        <taxon>Crustacea</taxon>
        <taxon>Branchiopoda</taxon>
        <taxon>Diplostraca</taxon>
        <taxon>Cladocera</taxon>
        <taxon>Anomopoda</taxon>
        <taxon>Daphniidae</taxon>
        <taxon>Daphnia</taxon>
    </lineage>
</organism>